<keyword evidence="3" id="KW-1185">Reference proteome</keyword>
<name>A0A9Q3JXT1_9BASI</name>
<evidence type="ECO:0000313" key="3">
    <source>
        <dbReference type="Proteomes" id="UP000765509"/>
    </source>
</evidence>
<feature type="region of interest" description="Disordered" evidence="1">
    <location>
        <begin position="1"/>
        <end position="20"/>
    </location>
</feature>
<accession>A0A9Q3JXT1</accession>
<dbReference type="Proteomes" id="UP000765509">
    <property type="component" value="Unassembled WGS sequence"/>
</dbReference>
<reference evidence="2" key="1">
    <citation type="submission" date="2021-03" db="EMBL/GenBank/DDBJ databases">
        <title>Draft genome sequence of rust myrtle Austropuccinia psidii MF-1, a brazilian biotype.</title>
        <authorList>
            <person name="Quecine M.C."/>
            <person name="Pachon D.M.R."/>
            <person name="Bonatelli M.L."/>
            <person name="Correr F.H."/>
            <person name="Franceschini L.M."/>
            <person name="Leite T.F."/>
            <person name="Margarido G.R.A."/>
            <person name="Almeida C.A."/>
            <person name="Ferrarezi J.A."/>
            <person name="Labate C.A."/>
        </authorList>
    </citation>
    <scope>NUCLEOTIDE SEQUENCE</scope>
    <source>
        <strain evidence="2">MF-1</strain>
    </source>
</reference>
<comment type="caution">
    <text evidence="2">The sequence shown here is derived from an EMBL/GenBank/DDBJ whole genome shotgun (WGS) entry which is preliminary data.</text>
</comment>
<sequence>MPEPQRTDSGGAEGGDSVSSVSLELITEEYASRRFKTSESINSISKKLTSRKWGHNSIMPPLKASKVRIHTPLRLNSSPRASPATLGRPGS</sequence>
<organism evidence="2 3">
    <name type="scientific">Austropuccinia psidii MF-1</name>
    <dbReference type="NCBI Taxonomy" id="1389203"/>
    <lineage>
        <taxon>Eukaryota</taxon>
        <taxon>Fungi</taxon>
        <taxon>Dikarya</taxon>
        <taxon>Basidiomycota</taxon>
        <taxon>Pucciniomycotina</taxon>
        <taxon>Pucciniomycetes</taxon>
        <taxon>Pucciniales</taxon>
        <taxon>Sphaerophragmiaceae</taxon>
        <taxon>Austropuccinia</taxon>
    </lineage>
</organism>
<proteinExistence type="predicted"/>
<protein>
    <submittedName>
        <fullName evidence="2">Uncharacterized protein</fullName>
    </submittedName>
</protein>
<dbReference type="EMBL" id="AVOT02084819">
    <property type="protein sequence ID" value="MBW0569672.1"/>
    <property type="molecule type" value="Genomic_DNA"/>
</dbReference>
<evidence type="ECO:0000313" key="2">
    <source>
        <dbReference type="EMBL" id="MBW0569672.1"/>
    </source>
</evidence>
<dbReference type="AlphaFoldDB" id="A0A9Q3JXT1"/>
<evidence type="ECO:0000256" key="1">
    <source>
        <dbReference type="SAM" id="MobiDB-lite"/>
    </source>
</evidence>
<feature type="region of interest" description="Disordered" evidence="1">
    <location>
        <begin position="72"/>
        <end position="91"/>
    </location>
</feature>
<gene>
    <name evidence="2" type="ORF">O181_109387</name>
</gene>